<evidence type="ECO:0000313" key="7">
    <source>
        <dbReference type="EMBL" id="KAK1265026.1"/>
    </source>
</evidence>
<dbReference type="SMART" id="SM00105">
    <property type="entry name" value="ArfGap"/>
    <property type="match status" value="1"/>
</dbReference>
<feature type="region of interest" description="Disordered" evidence="5">
    <location>
        <begin position="331"/>
        <end position="374"/>
    </location>
</feature>
<dbReference type="Pfam" id="PF01412">
    <property type="entry name" value="ArfGap"/>
    <property type="match status" value="1"/>
</dbReference>
<keyword evidence="3" id="KW-0862">Zinc</keyword>
<dbReference type="AlphaFoldDB" id="A0AAV9AME9"/>
<feature type="compositionally biased region" description="Polar residues" evidence="5">
    <location>
        <begin position="334"/>
        <end position="360"/>
    </location>
</feature>
<dbReference type="GO" id="GO:0008270">
    <property type="term" value="F:zinc ion binding"/>
    <property type="evidence" value="ECO:0007669"/>
    <property type="project" value="UniProtKB-KW"/>
</dbReference>
<dbReference type="InterPro" id="IPR044820">
    <property type="entry name" value="AGD14-like"/>
</dbReference>
<dbReference type="PANTHER" id="PTHR46085:SF3">
    <property type="entry name" value="ARF GTPASE ACTIVATING PROTEIN"/>
    <property type="match status" value="1"/>
</dbReference>
<dbReference type="SUPFAM" id="SSF57863">
    <property type="entry name" value="ArfGap/RecO-like zinc finger"/>
    <property type="match status" value="1"/>
</dbReference>
<accession>A0AAV9AME9</accession>
<feature type="domain" description="Arf-GAP" evidence="6">
    <location>
        <begin position="12"/>
        <end position="130"/>
    </location>
</feature>
<dbReference type="CDD" id="cd08838">
    <property type="entry name" value="ArfGap_AGFG"/>
    <property type="match status" value="1"/>
</dbReference>
<gene>
    <name evidence="7" type="ORF">QJS04_geneDACA021318</name>
</gene>
<reference evidence="7" key="2">
    <citation type="submission" date="2023-06" db="EMBL/GenBank/DDBJ databases">
        <authorList>
            <person name="Ma L."/>
            <person name="Liu K.-W."/>
            <person name="Li Z."/>
            <person name="Hsiao Y.-Y."/>
            <person name="Qi Y."/>
            <person name="Fu T."/>
            <person name="Tang G."/>
            <person name="Zhang D."/>
            <person name="Sun W.-H."/>
            <person name="Liu D.-K."/>
            <person name="Li Y."/>
            <person name="Chen G.-Z."/>
            <person name="Liu X.-D."/>
            <person name="Liao X.-Y."/>
            <person name="Jiang Y.-T."/>
            <person name="Yu X."/>
            <person name="Hao Y."/>
            <person name="Huang J."/>
            <person name="Zhao X.-W."/>
            <person name="Ke S."/>
            <person name="Chen Y.-Y."/>
            <person name="Wu W.-L."/>
            <person name="Hsu J.-L."/>
            <person name="Lin Y.-F."/>
            <person name="Huang M.-D."/>
            <person name="Li C.-Y."/>
            <person name="Huang L."/>
            <person name="Wang Z.-W."/>
            <person name="Zhao X."/>
            <person name="Zhong W.-Y."/>
            <person name="Peng D.-H."/>
            <person name="Ahmad S."/>
            <person name="Lan S."/>
            <person name="Zhang J.-S."/>
            <person name="Tsai W.-C."/>
            <person name="Van De Peer Y."/>
            <person name="Liu Z.-J."/>
        </authorList>
    </citation>
    <scope>NUCLEOTIDE SEQUENCE</scope>
    <source>
        <strain evidence="7">SCP</strain>
        <tissue evidence="7">Leaves</tissue>
    </source>
</reference>
<dbReference type="PANTHER" id="PTHR46085">
    <property type="entry name" value="ARFGAP/RECO-RELATED"/>
    <property type="match status" value="1"/>
</dbReference>
<dbReference type="GO" id="GO:0005096">
    <property type="term" value="F:GTPase activator activity"/>
    <property type="evidence" value="ECO:0007669"/>
    <property type="project" value="InterPro"/>
</dbReference>
<organism evidence="7 8">
    <name type="scientific">Acorus gramineus</name>
    <name type="common">Dwarf sweet flag</name>
    <dbReference type="NCBI Taxonomy" id="55184"/>
    <lineage>
        <taxon>Eukaryota</taxon>
        <taxon>Viridiplantae</taxon>
        <taxon>Streptophyta</taxon>
        <taxon>Embryophyta</taxon>
        <taxon>Tracheophyta</taxon>
        <taxon>Spermatophyta</taxon>
        <taxon>Magnoliopsida</taxon>
        <taxon>Liliopsida</taxon>
        <taxon>Acoraceae</taxon>
        <taxon>Acorus</taxon>
    </lineage>
</organism>
<evidence type="ECO:0000256" key="4">
    <source>
        <dbReference type="PROSITE-ProRule" id="PRU00288"/>
    </source>
</evidence>
<feature type="region of interest" description="Disordered" evidence="5">
    <location>
        <begin position="124"/>
        <end position="204"/>
    </location>
</feature>
<dbReference type="Gene3D" id="1.10.220.150">
    <property type="entry name" value="Arf GTPase activating protein"/>
    <property type="match status" value="1"/>
</dbReference>
<dbReference type="Proteomes" id="UP001179952">
    <property type="component" value="Unassembled WGS sequence"/>
</dbReference>
<feature type="compositionally biased region" description="Basic and acidic residues" evidence="5">
    <location>
        <begin position="170"/>
        <end position="193"/>
    </location>
</feature>
<feature type="compositionally biased region" description="Basic and acidic residues" evidence="5">
    <location>
        <begin position="124"/>
        <end position="146"/>
    </location>
</feature>
<evidence type="ECO:0000256" key="1">
    <source>
        <dbReference type="ARBA" id="ARBA00022723"/>
    </source>
</evidence>
<feature type="compositionally biased region" description="Basic and acidic residues" evidence="5">
    <location>
        <begin position="222"/>
        <end position="253"/>
    </location>
</feature>
<feature type="region of interest" description="Disordered" evidence="5">
    <location>
        <begin position="222"/>
        <end position="308"/>
    </location>
</feature>
<keyword evidence="8" id="KW-1185">Reference proteome</keyword>
<dbReference type="PROSITE" id="PS50115">
    <property type="entry name" value="ARFGAP"/>
    <property type="match status" value="1"/>
</dbReference>
<proteinExistence type="predicted"/>
<evidence type="ECO:0000313" key="8">
    <source>
        <dbReference type="Proteomes" id="UP001179952"/>
    </source>
</evidence>
<dbReference type="EMBL" id="JAUJYN010000008">
    <property type="protein sequence ID" value="KAK1265026.1"/>
    <property type="molecule type" value="Genomic_DNA"/>
</dbReference>
<protein>
    <submittedName>
        <fullName evidence="7">ADP-ribosylation factor GTPase-activating protein AGD14</fullName>
    </submittedName>
</protein>
<dbReference type="InterPro" id="IPR038508">
    <property type="entry name" value="ArfGAP_dom_sf"/>
</dbReference>
<reference evidence="7" key="1">
    <citation type="journal article" date="2023" name="Nat. Commun.">
        <title>Diploid and tetraploid genomes of Acorus and the evolution of monocots.</title>
        <authorList>
            <person name="Ma L."/>
            <person name="Liu K.W."/>
            <person name="Li Z."/>
            <person name="Hsiao Y.Y."/>
            <person name="Qi Y."/>
            <person name="Fu T."/>
            <person name="Tang G.D."/>
            <person name="Zhang D."/>
            <person name="Sun W.H."/>
            <person name="Liu D.K."/>
            <person name="Li Y."/>
            <person name="Chen G.Z."/>
            <person name="Liu X.D."/>
            <person name="Liao X.Y."/>
            <person name="Jiang Y.T."/>
            <person name="Yu X."/>
            <person name="Hao Y."/>
            <person name="Huang J."/>
            <person name="Zhao X.W."/>
            <person name="Ke S."/>
            <person name="Chen Y.Y."/>
            <person name="Wu W.L."/>
            <person name="Hsu J.L."/>
            <person name="Lin Y.F."/>
            <person name="Huang M.D."/>
            <person name="Li C.Y."/>
            <person name="Huang L."/>
            <person name="Wang Z.W."/>
            <person name="Zhao X."/>
            <person name="Zhong W.Y."/>
            <person name="Peng D.H."/>
            <person name="Ahmad S."/>
            <person name="Lan S."/>
            <person name="Zhang J.S."/>
            <person name="Tsai W.C."/>
            <person name="Van de Peer Y."/>
            <person name="Liu Z.J."/>
        </authorList>
    </citation>
    <scope>NUCLEOTIDE SEQUENCE</scope>
    <source>
        <strain evidence="7">SCP</strain>
    </source>
</reference>
<comment type="caution">
    <text evidence="7">The sequence shown here is derived from an EMBL/GenBank/DDBJ whole genome shotgun (WGS) entry which is preliminary data.</text>
</comment>
<evidence type="ECO:0000256" key="5">
    <source>
        <dbReference type="SAM" id="MobiDB-lite"/>
    </source>
</evidence>
<keyword evidence="2 4" id="KW-0863">Zinc-finger</keyword>
<keyword evidence="1" id="KW-0479">Metal-binding</keyword>
<evidence type="ECO:0000256" key="2">
    <source>
        <dbReference type="ARBA" id="ARBA00022771"/>
    </source>
</evidence>
<evidence type="ECO:0000259" key="6">
    <source>
        <dbReference type="PROSITE" id="PS50115"/>
    </source>
</evidence>
<dbReference type="FunFam" id="1.10.220.150:FF:000005">
    <property type="entry name" value="Arf-GAP domain and FG repeat-containing protein 1"/>
    <property type="match status" value="1"/>
</dbReference>
<dbReference type="PRINTS" id="PR00405">
    <property type="entry name" value="REVINTRACTNG"/>
</dbReference>
<name>A0AAV9AME9_ACOGR</name>
<dbReference type="InterPro" id="IPR037278">
    <property type="entry name" value="ARFGAP/RecO"/>
</dbReference>
<evidence type="ECO:0000256" key="3">
    <source>
        <dbReference type="ARBA" id="ARBA00022833"/>
    </source>
</evidence>
<dbReference type="InterPro" id="IPR001164">
    <property type="entry name" value="ArfGAP_dom"/>
</dbReference>
<feature type="compositionally biased region" description="Low complexity" evidence="5">
    <location>
        <begin position="288"/>
        <end position="302"/>
    </location>
</feature>
<sequence length="628" mass="69026">MASRVKEDEKNEKIIRGLLKLPANKRCINCNSLGTQYVCTNFSTFICTNCSGIHREFTHRVKSISMAKFTSQEVSALQEGGNERAKEIYFKDWDAQRHSFPDNSNVDRLRDFIKHAYVDRRFSGDRRIDKPPRVKGDKDDFRETRTDTNPSGSRSPPYEDTYEIPVSAGRNDERNSRYSYSDRRSPGYGDRRSPGYAPSDYRRSPGYFEVVDDRVKDDRIRNLNQNRKIEDHKFTDEVRRPEGRSPNHQKDLDMSSPPVVRPVRDILGDSVPPLRIGEPPKANVTRVADTSAQTQRAASSSSLGSPDVNSVELKRVNSGSLIDFSAEPDLPAASVSTNEPLSSQVSPQKGTRPTTNSENWASFDFSAPGQAPQTAPSVVSLESALGQLSAPANIAVTNVPTLPVDSFLNTTGGGQWLNGQQQQQHSSLAAAAGQTSFQPFNQPVFGAPNNQPWGSSVAPNVQSLLAAPTGQLPQVTPNTGVPSHPPPVESKPTERKAFPEDLFAIAHPPAPQGTSVWQAGLHYGMGYGMQYPNPVVTYPQSSKSANPFDLGNEQRLVHAHTFPSLSSLQGALPNVAAPSQLGHSSSGSGPSQQWMPFISQLTLQVRTCRNKYRISCHNKHQTACHNNN</sequence>